<organism evidence="2 3">
    <name type="scientific">Rhizoctonia solani</name>
    <dbReference type="NCBI Taxonomy" id="456999"/>
    <lineage>
        <taxon>Eukaryota</taxon>
        <taxon>Fungi</taxon>
        <taxon>Dikarya</taxon>
        <taxon>Basidiomycota</taxon>
        <taxon>Agaricomycotina</taxon>
        <taxon>Agaricomycetes</taxon>
        <taxon>Cantharellales</taxon>
        <taxon>Ceratobasidiaceae</taxon>
        <taxon>Rhizoctonia</taxon>
    </lineage>
</organism>
<comment type="caution">
    <text evidence="2">The sequence shown here is derived from an EMBL/GenBank/DDBJ whole genome shotgun (WGS) entry which is preliminary data.</text>
</comment>
<feature type="compositionally biased region" description="Basic residues" evidence="1">
    <location>
        <begin position="903"/>
        <end position="915"/>
    </location>
</feature>
<gene>
    <name evidence="2" type="ORF">RDB_LOCUS112720</name>
</gene>
<feature type="compositionally biased region" description="Basic and acidic residues" evidence="1">
    <location>
        <begin position="48"/>
        <end position="57"/>
    </location>
</feature>
<feature type="region of interest" description="Disordered" evidence="1">
    <location>
        <begin position="294"/>
        <end position="621"/>
    </location>
</feature>
<dbReference type="Proteomes" id="UP000663853">
    <property type="component" value="Unassembled WGS sequence"/>
</dbReference>
<protein>
    <submittedName>
        <fullName evidence="2">Uncharacterized protein</fullName>
    </submittedName>
</protein>
<sequence>MADGSARRGPRPSADPFHIAKRKKLIAEEFAYNGTHSAIKKTISWGDIGRHGTESPSKRARTSLSQSITPGLSDMSTPTPINRPRSSLKTPNSQKSILVSPRPRPNTQSKRESIGRSASILQQSQPDFTFRAPKGPALQRPQSQPEVINLISDETPQSDKNSNVPGKGDKVARAPNLSASQATQSPQIVDPPAPVSPTSDAGTQYREQDILDDNQPGLGHILSPRPNNAIVSQKRPADHSSPHATNAQSSFLPTSPSRRKRRTSEIGIQTISDKEVDWLGDLDLDDSVSAVEISRVWADRRSGSKAADAGPGSPEPEPEEPLTGNFLDEFEGRSVNNEEEVPGDLGDTGDRVMAEVPEEHDKSDEQDDEGRAVDQEGVPGRVPASSRASSPLANPTSSQGSKPSANIVSQPPPVSSPLRFPTSPPYESIPDIPQSSVQPYPFNLQERKPLGASGRSQKDTNGAQVDVQPRPFSSSQPNPFAAGPRARSRLYTPQPAPPTRNRNLNELRAAPTLGRSTLEGSQPAVDLVNSADATSSRAESDDASKRSGPKAKTLKAAPTLGRSTDWGHVSPARPVTADSNETNGPNLGHQPTDYDAEYGSVPEAPSSLPSRPPSSPAPHHWEVESMHASTPHRLVTRMSPLAQDLTREAKSTKATSLADSTQPLTLAALEKRRRSSVAPLAESKKIRREYDTVESITVPNLRAHKDTYDESGRRTWIPQRPSMKRALDAPGPGIKKVVGPKYPAPVAEESEPAEEARGQVLPESVLESRAETFEPVPYGESMQEHQMELDGETADKAPRPSTEIAETPQSTRIRDPFDLTTSELQSRRFTSEPLERVVPPKPIDYAYVLPPIQSGASIVRENEPPVVNDRQKGEPTLAPVVEPITPGSQVKPSQSSRSDGRPTKKVPSKSKRRSSGLHITPGRQPVWSPPRTRLSMGGRSGISVLQVSKSDQEILVQAGLRPILKRLSQAHGFTVDVVAGVYQETGSLKDTENTLEKMKHSAERTRVSISRRKSTLEVLHGEGQDFTGRDSSEVSDANNDYLNWDTSRMSSRILFGEGLS</sequence>
<feature type="compositionally biased region" description="Polar residues" evidence="1">
    <location>
        <begin position="242"/>
        <end position="252"/>
    </location>
</feature>
<feature type="region of interest" description="Disordered" evidence="1">
    <location>
        <begin position="44"/>
        <end position="271"/>
    </location>
</feature>
<reference evidence="2" key="1">
    <citation type="submission" date="2021-01" db="EMBL/GenBank/DDBJ databases">
        <authorList>
            <person name="Kaushik A."/>
        </authorList>
    </citation>
    <scope>NUCLEOTIDE SEQUENCE</scope>
    <source>
        <strain evidence="2">AG6-10EEA</strain>
    </source>
</reference>
<feature type="compositionally biased region" description="Polar residues" evidence="1">
    <location>
        <begin position="886"/>
        <end position="897"/>
    </location>
</feature>
<feature type="compositionally biased region" description="Polar residues" evidence="1">
    <location>
        <begin position="386"/>
        <end position="409"/>
    </location>
</feature>
<feature type="region of interest" description="Disordered" evidence="1">
    <location>
        <begin position="704"/>
        <end position="833"/>
    </location>
</feature>
<evidence type="ECO:0000256" key="1">
    <source>
        <dbReference type="SAM" id="MobiDB-lite"/>
    </source>
</evidence>
<evidence type="ECO:0000313" key="3">
    <source>
        <dbReference type="Proteomes" id="UP000663853"/>
    </source>
</evidence>
<feature type="compositionally biased region" description="Polar residues" evidence="1">
    <location>
        <begin position="177"/>
        <end position="187"/>
    </location>
</feature>
<feature type="compositionally biased region" description="Basic and acidic residues" evidence="1">
    <location>
        <begin position="782"/>
        <end position="798"/>
    </location>
</feature>
<dbReference type="EMBL" id="CAJMXA010003532">
    <property type="protein sequence ID" value="CAE6501129.1"/>
    <property type="molecule type" value="Genomic_DNA"/>
</dbReference>
<evidence type="ECO:0000313" key="2">
    <source>
        <dbReference type="EMBL" id="CAE6501129.1"/>
    </source>
</evidence>
<feature type="compositionally biased region" description="Basic and acidic residues" evidence="1">
    <location>
        <begin position="348"/>
        <end position="374"/>
    </location>
</feature>
<feature type="compositionally biased region" description="Polar residues" evidence="1">
    <location>
        <begin position="140"/>
        <end position="164"/>
    </location>
</feature>
<feature type="region of interest" description="Disordered" evidence="1">
    <location>
        <begin position="861"/>
        <end position="934"/>
    </location>
</feature>
<accession>A0A8H3CXV4</accession>
<name>A0A8H3CXV4_9AGAM</name>
<dbReference type="AlphaFoldDB" id="A0A8H3CXV4"/>
<feature type="compositionally biased region" description="Polar residues" evidence="1">
    <location>
        <begin position="62"/>
        <end position="97"/>
    </location>
</feature>
<proteinExistence type="predicted"/>
<feature type="compositionally biased region" description="Basic and acidic residues" evidence="1">
    <location>
        <begin position="704"/>
        <end position="713"/>
    </location>
</feature>